<protein>
    <submittedName>
        <fullName evidence="5">Transcriptional regulator</fullName>
    </submittedName>
</protein>
<sequence>MRDEDAVRQSAERMAMVLTDWGFPRMPARVLMTVMTADEELLTAAEIGDRLGVSPAAVSGAVRYLIQLGMLGREPAPGSRRDVYRLPQNAWYEVTALKGGIFKVLGDMADDNVRALGDQSVAGRRMATMRDYFVFVEGELPELLERWRAHKADRGLD</sequence>
<comment type="caution">
    <text evidence="5">The sequence shown here is derived from an EMBL/GenBank/DDBJ whole genome shotgun (WGS) entry which is preliminary data.</text>
</comment>
<reference evidence="5 6" key="1">
    <citation type="submission" date="2019-10" db="EMBL/GenBank/DDBJ databases">
        <title>Whole genome shotgun sequence of Acrocarpospora corrugata NBRC 13972.</title>
        <authorList>
            <person name="Ichikawa N."/>
            <person name="Kimura A."/>
            <person name="Kitahashi Y."/>
            <person name="Komaki H."/>
            <person name="Oguchi A."/>
        </authorList>
    </citation>
    <scope>NUCLEOTIDE SEQUENCE [LARGE SCALE GENOMIC DNA]</scope>
    <source>
        <strain evidence="5 6">NBRC 13972</strain>
    </source>
</reference>
<keyword evidence="6" id="KW-1185">Reference proteome</keyword>
<evidence type="ECO:0000256" key="2">
    <source>
        <dbReference type="ARBA" id="ARBA00023125"/>
    </source>
</evidence>
<dbReference type="EMBL" id="BLAD01000092">
    <property type="protein sequence ID" value="GES05072.1"/>
    <property type="molecule type" value="Genomic_DNA"/>
</dbReference>
<dbReference type="Gene3D" id="1.10.10.10">
    <property type="entry name" value="Winged helix-like DNA-binding domain superfamily/Winged helix DNA-binding domain"/>
    <property type="match status" value="1"/>
</dbReference>
<dbReference type="AlphaFoldDB" id="A0A5M3WAL6"/>
<evidence type="ECO:0000256" key="3">
    <source>
        <dbReference type="ARBA" id="ARBA00023163"/>
    </source>
</evidence>
<accession>A0A5M3WAL6</accession>
<evidence type="ECO:0000259" key="4">
    <source>
        <dbReference type="Pfam" id="PF12802"/>
    </source>
</evidence>
<feature type="domain" description="HTH marR-type" evidence="4">
    <location>
        <begin position="21"/>
        <end position="81"/>
    </location>
</feature>
<dbReference type="SUPFAM" id="SSF46785">
    <property type="entry name" value="Winged helix' DNA-binding domain"/>
    <property type="match status" value="1"/>
</dbReference>
<keyword evidence="2" id="KW-0238">DNA-binding</keyword>
<dbReference type="Pfam" id="PF12802">
    <property type="entry name" value="MarR_2"/>
    <property type="match status" value="1"/>
</dbReference>
<dbReference type="GO" id="GO:0003700">
    <property type="term" value="F:DNA-binding transcription factor activity"/>
    <property type="evidence" value="ECO:0007669"/>
    <property type="project" value="InterPro"/>
</dbReference>
<dbReference type="GO" id="GO:0003677">
    <property type="term" value="F:DNA binding"/>
    <property type="evidence" value="ECO:0007669"/>
    <property type="project" value="UniProtKB-KW"/>
</dbReference>
<dbReference type="InterPro" id="IPR052362">
    <property type="entry name" value="HTH-GbsR_regulator"/>
</dbReference>
<organism evidence="5 6">
    <name type="scientific">Acrocarpospora corrugata</name>
    <dbReference type="NCBI Taxonomy" id="35763"/>
    <lineage>
        <taxon>Bacteria</taxon>
        <taxon>Bacillati</taxon>
        <taxon>Actinomycetota</taxon>
        <taxon>Actinomycetes</taxon>
        <taxon>Streptosporangiales</taxon>
        <taxon>Streptosporangiaceae</taxon>
        <taxon>Acrocarpospora</taxon>
    </lineage>
</organism>
<evidence type="ECO:0000256" key="1">
    <source>
        <dbReference type="ARBA" id="ARBA00023015"/>
    </source>
</evidence>
<evidence type="ECO:0000313" key="6">
    <source>
        <dbReference type="Proteomes" id="UP000334990"/>
    </source>
</evidence>
<dbReference type="InterPro" id="IPR036388">
    <property type="entry name" value="WH-like_DNA-bd_sf"/>
</dbReference>
<dbReference type="PANTHER" id="PTHR38465">
    <property type="entry name" value="HTH-TYPE TRANSCRIPTIONAL REGULATOR MJ1563-RELATED"/>
    <property type="match status" value="1"/>
</dbReference>
<dbReference type="Gene3D" id="1.10.287.160">
    <property type="entry name" value="HR1 repeat"/>
    <property type="match status" value="1"/>
</dbReference>
<keyword evidence="1" id="KW-0805">Transcription regulation</keyword>
<evidence type="ECO:0000313" key="5">
    <source>
        <dbReference type="EMBL" id="GES05072.1"/>
    </source>
</evidence>
<name>A0A5M3WAL6_9ACTN</name>
<dbReference type="PANTHER" id="PTHR38465:SF2">
    <property type="entry name" value="HTH-TYPE TRANSCRIPTIONAL REGULATOR MMPR5"/>
    <property type="match status" value="1"/>
</dbReference>
<keyword evidence="3" id="KW-0804">Transcription</keyword>
<dbReference type="Proteomes" id="UP000334990">
    <property type="component" value="Unassembled WGS sequence"/>
</dbReference>
<dbReference type="InterPro" id="IPR036390">
    <property type="entry name" value="WH_DNA-bd_sf"/>
</dbReference>
<proteinExistence type="predicted"/>
<dbReference type="InterPro" id="IPR000835">
    <property type="entry name" value="HTH_MarR-typ"/>
</dbReference>
<dbReference type="RefSeq" id="WP_218034676.1">
    <property type="nucleotide sequence ID" value="NZ_BAAABN010000077.1"/>
</dbReference>
<gene>
    <name evidence="5" type="ORF">Acor_71400</name>
</gene>